<evidence type="ECO:0000313" key="2">
    <source>
        <dbReference type="Proteomes" id="UP000297245"/>
    </source>
</evidence>
<accession>A0A4S8LVD9</accession>
<dbReference type="AlphaFoldDB" id="A0A4S8LVD9"/>
<keyword evidence="2" id="KW-1185">Reference proteome</keyword>
<gene>
    <name evidence="1" type="ORF">K435DRAFT_800047</name>
</gene>
<dbReference type="EMBL" id="ML179261">
    <property type="protein sequence ID" value="THU93018.1"/>
    <property type="molecule type" value="Genomic_DNA"/>
</dbReference>
<dbReference type="Proteomes" id="UP000297245">
    <property type="component" value="Unassembled WGS sequence"/>
</dbReference>
<reference evidence="1 2" key="1">
    <citation type="journal article" date="2019" name="Nat. Ecol. Evol.">
        <title>Megaphylogeny resolves global patterns of mushroom evolution.</title>
        <authorList>
            <person name="Varga T."/>
            <person name="Krizsan K."/>
            <person name="Foldi C."/>
            <person name="Dima B."/>
            <person name="Sanchez-Garcia M."/>
            <person name="Sanchez-Ramirez S."/>
            <person name="Szollosi G.J."/>
            <person name="Szarkandi J.G."/>
            <person name="Papp V."/>
            <person name="Albert L."/>
            <person name="Andreopoulos W."/>
            <person name="Angelini C."/>
            <person name="Antonin V."/>
            <person name="Barry K.W."/>
            <person name="Bougher N.L."/>
            <person name="Buchanan P."/>
            <person name="Buyck B."/>
            <person name="Bense V."/>
            <person name="Catcheside P."/>
            <person name="Chovatia M."/>
            <person name="Cooper J."/>
            <person name="Damon W."/>
            <person name="Desjardin D."/>
            <person name="Finy P."/>
            <person name="Geml J."/>
            <person name="Haridas S."/>
            <person name="Hughes K."/>
            <person name="Justo A."/>
            <person name="Karasinski D."/>
            <person name="Kautmanova I."/>
            <person name="Kiss B."/>
            <person name="Kocsube S."/>
            <person name="Kotiranta H."/>
            <person name="LaButti K.M."/>
            <person name="Lechner B.E."/>
            <person name="Liimatainen K."/>
            <person name="Lipzen A."/>
            <person name="Lukacs Z."/>
            <person name="Mihaltcheva S."/>
            <person name="Morgado L.N."/>
            <person name="Niskanen T."/>
            <person name="Noordeloos M.E."/>
            <person name="Ohm R.A."/>
            <person name="Ortiz-Santana B."/>
            <person name="Ovrebo C."/>
            <person name="Racz N."/>
            <person name="Riley R."/>
            <person name="Savchenko A."/>
            <person name="Shiryaev A."/>
            <person name="Soop K."/>
            <person name="Spirin V."/>
            <person name="Szebenyi C."/>
            <person name="Tomsovsky M."/>
            <person name="Tulloss R.E."/>
            <person name="Uehling J."/>
            <person name="Grigoriev I.V."/>
            <person name="Vagvolgyi C."/>
            <person name="Papp T."/>
            <person name="Martin F.M."/>
            <person name="Miettinen O."/>
            <person name="Hibbett D.S."/>
            <person name="Nagy L.G."/>
        </authorList>
    </citation>
    <scope>NUCLEOTIDE SEQUENCE [LARGE SCALE GENOMIC DNA]</scope>
    <source>
        <strain evidence="1 2">CBS 962.96</strain>
    </source>
</reference>
<name>A0A4S8LVD9_DENBC</name>
<sequence>MASEKQKHEECKHLKKKKIYEKVQKLAEEESTQQNETKIKDLVASLISEFTGEHHDKVFVYFVKSNKTAFLLWILEDLKPELYTQSKNVSQIMDYTSVVPKITYNEVPLFFLVHIYGIHGL</sequence>
<organism evidence="1 2">
    <name type="scientific">Dendrothele bispora (strain CBS 962.96)</name>
    <dbReference type="NCBI Taxonomy" id="1314807"/>
    <lineage>
        <taxon>Eukaryota</taxon>
        <taxon>Fungi</taxon>
        <taxon>Dikarya</taxon>
        <taxon>Basidiomycota</taxon>
        <taxon>Agaricomycotina</taxon>
        <taxon>Agaricomycetes</taxon>
        <taxon>Agaricomycetidae</taxon>
        <taxon>Agaricales</taxon>
        <taxon>Agaricales incertae sedis</taxon>
        <taxon>Dendrothele</taxon>
    </lineage>
</organism>
<protein>
    <submittedName>
        <fullName evidence="1">Uncharacterized protein</fullName>
    </submittedName>
</protein>
<proteinExistence type="predicted"/>
<evidence type="ECO:0000313" key="1">
    <source>
        <dbReference type="EMBL" id="THU93018.1"/>
    </source>
</evidence>